<feature type="short sequence motif" description="DGA/G" evidence="2">
    <location>
        <begin position="311"/>
        <end position="313"/>
    </location>
</feature>
<evidence type="ECO:0000256" key="3">
    <source>
        <dbReference type="SAM" id="SignalP"/>
    </source>
</evidence>
<feature type="signal peptide" evidence="3">
    <location>
        <begin position="1"/>
        <end position="22"/>
    </location>
</feature>
<comment type="caution">
    <text evidence="5">The sequence shown here is derived from an EMBL/GenBank/DDBJ whole genome shotgun (WGS) entry which is preliminary data.</text>
</comment>
<keyword evidence="2" id="KW-0442">Lipid degradation</keyword>
<evidence type="ECO:0000256" key="1">
    <source>
        <dbReference type="ARBA" id="ARBA00023098"/>
    </source>
</evidence>
<dbReference type="InterPro" id="IPR016035">
    <property type="entry name" value="Acyl_Trfase/lysoPLipase"/>
</dbReference>
<dbReference type="GO" id="GO:0016042">
    <property type="term" value="P:lipid catabolic process"/>
    <property type="evidence" value="ECO:0007669"/>
    <property type="project" value="UniProtKB-UniRule"/>
</dbReference>
<dbReference type="GO" id="GO:0016787">
    <property type="term" value="F:hydrolase activity"/>
    <property type="evidence" value="ECO:0007669"/>
    <property type="project" value="UniProtKB-UniRule"/>
</dbReference>
<evidence type="ECO:0000259" key="4">
    <source>
        <dbReference type="PROSITE" id="PS51635"/>
    </source>
</evidence>
<name>A0A9X1DDW8_9SPHN</name>
<sequence length="467" mass="49481">MMRSTLRLPALLLLALPLGACATRGPLTVDCPQFPRFVSDLPYSPLEAQIRNNWPPPQIAARPASAEEASAPVGAAAPAPVFQARPFDRSKVEAAVSSAVVEQSKRPTRSARSSSFVMLDNPSVLLLSGGGQWGAFGAGLLTSLAADDASDLPNPVAITGVSTGALQMLFVGAGLEDLDVRDALRRAYLPAKESEVVSRQSKLMVVITGAMSGLAPLRKRVEEALCPNAALASGAPCPMLDRLAASNVIMLAGFVEARSGRFQFADINGIAAAPDLDARTRRACIAGAALASVAMPVFFQQVQVAGQTYFDGGVRQSVFATFVQRAIQEQMDHGRRGLPLLVLRNGPTDMDADDKANRKLNAVDAALRAEAILVNQLEVNSVASLRLRVPTGQIGFASADGWREQRLDPADAASPTCLALKAANKDAQFAPQFMRCLMAYGDRRARETQIWLPLIELEQASGPGSGN</sequence>
<keyword evidence="6" id="KW-1185">Reference proteome</keyword>
<feature type="active site" description="Proton acceptor" evidence="2">
    <location>
        <position position="311"/>
    </location>
</feature>
<feature type="short sequence motif" description="GXGXXG" evidence="2">
    <location>
        <begin position="129"/>
        <end position="134"/>
    </location>
</feature>
<dbReference type="AlphaFoldDB" id="A0A9X1DDW8"/>
<keyword evidence="1 2" id="KW-0443">Lipid metabolism</keyword>
<dbReference type="Gene3D" id="3.40.1090.10">
    <property type="entry name" value="Cytosolic phospholipase A2 catalytic domain"/>
    <property type="match status" value="1"/>
</dbReference>
<proteinExistence type="predicted"/>
<protein>
    <submittedName>
        <fullName evidence="5">Patatin-like phospholipase family protein</fullName>
    </submittedName>
</protein>
<dbReference type="Pfam" id="PF01734">
    <property type="entry name" value="Patatin"/>
    <property type="match status" value="1"/>
</dbReference>
<evidence type="ECO:0000256" key="2">
    <source>
        <dbReference type="PROSITE-ProRule" id="PRU01161"/>
    </source>
</evidence>
<keyword evidence="3" id="KW-0732">Signal</keyword>
<feature type="chain" id="PRO_5040739016" evidence="3">
    <location>
        <begin position="23"/>
        <end position="467"/>
    </location>
</feature>
<gene>
    <name evidence="5" type="ORF">KK488_12460</name>
</gene>
<evidence type="ECO:0000313" key="6">
    <source>
        <dbReference type="Proteomes" id="UP001138757"/>
    </source>
</evidence>
<accession>A0A9X1DDW8</accession>
<evidence type="ECO:0000313" key="5">
    <source>
        <dbReference type="EMBL" id="MBT2187758.1"/>
    </source>
</evidence>
<dbReference type="PROSITE" id="PS51635">
    <property type="entry name" value="PNPLA"/>
    <property type="match status" value="1"/>
</dbReference>
<feature type="active site" description="Nucleophile" evidence="2">
    <location>
        <position position="162"/>
    </location>
</feature>
<dbReference type="Proteomes" id="UP001138757">
    <property type="component" value="Unassembled WGS sequence"/>
</dbReference>
<keyword evidence="2" id="KW-0378">Hydrolase</keyword>
<feature type="domain" description="PNPLA" evidence="4">
    <location>
        <begin position="125"/>
        <end position="325"/>
    </location>
</feature>
<reference evidence="5" key="1">
    <citation type="submission" date="2021-05" db="EMBL/GenBank/DDBJ databases">
        <title>Genome of Sphingobium sp. strain.</title>
        <authorList>
            <person name="Fan R."/>
        </authorList>
    </citation>
    <scope>NUCLEOTIDE SEQUENCE</scope>
    <source>
        <strain evidence="5">H33</strain>
    </source>
</reference>
<organism evidence="5 6">
    <name type="scientific">Sphingobium nicotianae</name>
    <dbReference type="NCBI Taxonomy" id="2782607"/>
    <lineage>
        <taxon>Bacteria</taxon>
        <taxon>Pseudomonadati</taxon>
        <taxon>Pseudomonadota</taxon>
        <taxon>Alphaproteobacteria</taxon>
        <taxon>Sphingomonadales</taxon>
        <taxon>Sphingomonadaceae</taxon>
        <taxon>Sphingobium</taxon>
    </lineage>
</organism>
<dbReference type="RefSeq" id="WP_214623997.1">
    <property type="nucleotide sequence ID" value="NZ_JAHGAW010000007.1"/>
</dbReference>
<dbReference type="SUPFAM" id="SSF52151">
    <property type="entry name" value="FabD/lysophospholipase-like"/>
    <property type="match status" value="1"/>
</dbReference>
<dbReference type="EMBL" id="JAHGAW010000007">
    <property type="protein sequence ID" value="MBT2187758.1"/>
    <property type="molecule type" value="Genomic_DNA"/>
</dbReference>
<feature type="short sequence motif" description="GXSXG" evidence="2">
    <location>
        <begin position="160"/>
        <end position="164"/>
    </location>
</feature>
<dbReference type="InterPro" id="IPR002641">
    <property type="entry name" value="PNPLA_dom"/>
</dbReference>